<accession>A0A1R3WYY2</accession>
<gene>
    <name evidence="1" type="ORF">SAMN05421849_1921</name>
</gene>
<proteinExistence type="predicted"/>
<protein>
    <submittedName>
        <fullName evidence="1">Uncharacterized protein</fullName>
    </submittedName>
</protein>
<reference evidence="1 2" key="1">
    <citation type="submission" date="2017-01" db="EMBL/GenBank/DDBJ databases">
        <authorList>
            <person name="Mah S.A."/>
            <person name="Swanson W.J."/>
            <person name="Moy G.W."/>
            <person name="Vacquier V.D."/>
        </authorList>
    </citation>
    <scope>NUCLEOTIDE SEQUENCE [LARGE SCALE GENOMIC DNA]</scope>
    <source>
        <strain evidence="1 2">DSM 21219</strain>
    </source>
</reference>
<dbReference type="RefSeq" id="WP_143733037.1">
    <property type="nucleotide sequence ID" value="NZ_FTPS01000001.1"/>
</dbReference>
<organism evidence="1 2">
    <name type="scientific">Pontibaca methylaminivorans</name>
    <dbReference type="NCBI Taxonomy" id="515897"/>
    <lineage>
        <taxon>Bacteria</taxon>
        <taxon>Pseudomonadati</taxon>
        <taxon>Pseudomonadota</taxon>
        <taxon>Alphaproteobacteria</taxon>
        <taxon>Rhodobacterales</taxon>
        <taxon>Roseobacteraceae</taxon>
        <taxon>Pontibaca</taxon>
    </lineage>
</organism>
<name>A0A1R3WYY2_9RHOB</name>
<sequence>MDDRKKTYNSAACILEVMAENLAYNLELLSTTGSKEKGILLSPEDATDWIENLTVAADLLHQISENNARPSSTEYNK</sequence>
<dbReference type="EMBL" id="FTPS01000001">
    <property type="protein sequence ID" value="SIT83511.1"/>
    <property type="molecule type" value="Genomic_DNA"/>
</dbReference>
<dbReference type="Proteomes" id="UP000192455">
    <property type="component" value="Unassembled WGS sequence"/>
</dbReference>
<keyword evidence="2" id="KW-1185">Reference proteome</keyword>
<evidence type="ECO:0000313" key="2">
    <source>
        <dbReference type="Proteomes" id="UP000192455"/>
    </source>
</evidence>
<dbReference type="AlphaFoldDB" id="A0A1R3WYY2"/>
<evidence type="ECO:0000313" key="1">
    <source>
        <dbReference type="EMBL" id="SIT83511.1"/>
    </source>
</evidence>